<keyword evidence="3" id="KW-1133">Transmembrane helix</keyword>
<dbReference type="EMBL" id="CP071520">
    <property type="protein sequence ID" value="QSX94718.1"/>
    <property type="molecule type" value="Genomic_DNA"/>
</dbReference>
<evidence type="ECO:0000256" key="3">
    <source>
        <dbReference type="SAM" id="Phobius"/>
    </source>
</evidence>
<dbReference type="PANTHER" id="PTHR12558:SF33">
    <property type="entry name" value="BLL7664 PROTEIN"/>
    <property type="match status" value="1"/>
</dbReference>
<accession>A0AAJ4MPL3</accession>
<dbReference type="RefSeq" id="WP_151096247.1">
    <property type="nucleotide sequence ID" value="NZ_CP071520.1"/>
</dbReference>
<dbReference type="SUPFAM" id="SSF48452">
    <property type="entry name" value="TPR-like"/>
    <property type="match status" value="1"/>
</dbReference>
<keyword evidence="3" id="KW-0472">Membrane</keyword>
<reference evidence="4 5" key="1">
    <citation type="submission" date="2021-03" db="EMBL/GenBank/DDBJ databases">
        <title>Draft genome sequence of Janthinobacterium sp. strain PLB02 isolated from infected primmorphs (Lubomirskia baicalensis).</title>
        <authorList>
            <person name="Chernogor L.I."/>
            <person name="Belikov S.I."/>
            <person name="Petrushin I.S."/>
        </authorList>
    </citation>
    <scope>NUCLEOTIDE SEQUENCE [LARGE SCALE GENOMIC DNA]</scope>
    <source>
        <strain evidence="4 5">PLB02</strain>
    </source>
</reference>
<evidence type="ECO:0000313" key="4">
    <source>
        <dbReference type="EMBL" id="QSX94718.1"/>
    </source>
</evidence>
<feature type="region of interest" description="Disordered" evidence="2">
    <location>
        <begin position="1"/>
        <end position="129"/>
    </location>
</feature>
<dbReference type="InterPro" id="IPR011990">
    <property type="entry name" value="TPR-like_helical_dom_sf"/>
</dbReference>
<evidence type="ECO:0000256" key="1">
    <source>
        <dbReference type="PROSITE-ProRule" id="PRU00339"/>
    </source>
</evidence>
<dbReference type="Proteomes" id="UP000662821">
    <property type="component" value="Chromosome"/>
</dbReference>
<keyword evidence="1" id="KW-0802">TPR repeat</keyword>
<dbReference type="SMART" id="SM00028">
    <property type="entry name" value="TPR"/>
    <property type="match status" value="3"/>
</dbReference>
<evidence type="ECO:0000313" key="5">
    <source>
        <dbReference type="Proteomes" id="UP000662821"/>
    </source>
</evidence>
<dbReference type="Pfam" id="PF14559">
    <property type="entry name" value="TPR_19"/>
    <property type="match status" value="2"/>
</dbReference>
<dbReference type="Gene3D" id="1.25.40.10">
    <property type="entry name" value="Tetratricopeptide repeat domain"/>
    <property type="match status" value="2"/>
</dbReference>
<dbReference type="PROSITE" id="PS50005">
    <property type="entry name" value="TPR"/>
    <property type="match status" value="1"/>
</dbReference>
<feature type="compositionally biased region" description="Low complexity" evidence="2">
    <location>
        <begin position="68"/>
        <end position="93"/>
    </location>
</feature>
<sequence length="473" mass="49359">MSLLMQALKKAERAKQNSLSDEELEKPSEAYDQVLELAPADALPPRPAPAPAPATVQPPSTLRLEPLADAPAPQPAQNAAQPDPQPGSQQGAQPGPPPEPPRARPEPPPARPRASRSNPPPKGPTGPISVDPATVRLAVLLAILLVVAGSMGYWYWRASTSPGAGASLPGVPMPLTDAPGTTGVAGPVLVVPATGAAPPDAMTPTALPPDYPRDTRQQTGAAEQQAMIQAAAQAAVAAQLAQMAPPAPPSLPPVAAPDNSQIQVQRSVAAPQINPGVQQAYQAFNGGQLGSARQQYETVLRQDATNRDALLGLAAVALREHQGAQAAALYVRLLEINPDDGEALAGLIGLRQGDVALSEAKLKAILARSPDSAPVLFALGNVYAKQRRWNEAQQQFFRAYGAAPGNPDYAFNLAVGLDRLNQPRLAATYYQRALTLAQTTPAAFDQAVVQTRLRELASPAAAAEPAIITPRQE</sequence>
<organism evidence="4 5">
    <name type="scientific">Janthinobacterium lividum</name>
    <dbReference type="NCBI Taxonomy" id="29581"/>
    <lineage>
        <taxon>Bacteria</taxon>
        <taxon>Pseudomonadati</taxon>
        <taxon>Pseudomonadota</taxon>
        <taxon>Betaproteobacteria</taxon>
        <taxon>Burkholderiales</taxon>
        <taxon>Oxalobacteraceae</taxon>
        <taxon>Janthinobacterium</taxon>
    </lineage>
</organism>
<proteinExistence type="predicted"/>
<gene>
    <name evidence="4" type="ORF">J3P46_18590</name>
</gene>
<feature type="transmembrane region" description="Helical" evidence="3">
    <location>
        <begin position="137"/>
        <end position="156"/>
    </location>
</feature>
<name>A0AAJ4MPL3_9BURK</name>
<dbReference type="AlphaFoldDB" id="A0AAJ4MPL3"/>
<keyword evidence="3" id="KW-0812">Transmembrane</keyword>
<feature type="compositionally biased region" description="Pro residues" evidence="2">
    <location>
        <begin position="42"/>
        <end position="52"/>
    </location>
</feature>
<feature type="repeat" description="TPR" evidence="1">
    <location>
        <begin position="373"/>
        <end position="406"/>
    </location>
</feature>
<feature type="compositionally biased region" description="Pro residues" evidence="2">
    <location>
        <begin position="94"/>
        <end position="111"/>
    </location>
</feature>
<dbReference type="PANTHER" id="PTHR12558">
    <property type="entry name" value="CELL DIVISION CYCLE 16,23,27"/>
    <property type="match status" value="1"/>
</dbReference>
<protein>
    <submittedName>
        <fullName evidence="4">Tetratricopeptide repeat protein</fullName>
    </submittedName>
</protein>
<evidence type="ECO:0000256" key="2">
    <source>
        <dbReference type="SAM" id="MobiDB-lite"/>
    </source>
</evidence>
<dbReference type="InterPro" id="IPR019734">
    <property type="entry name" value="TPR_rpt"/>
</dbReference>